<dbReference type="PANTHER" id="PTHR13947">
    <property type="entry name" value="GNAT FAMILY N-ACETYLTRANSFERASE"/>
    <property type="match status" value="1"/>
</dbReference>
<reference evidence="3" key="1">
    <citation type="journal article" date="2018" name="Genome Biol.">
        <title>SKESA: strategic k-mer extension for scrupulous assemblies.</title>
        <authorList>
            <person name="Souvorov A."/>
            <person name="Agarwala R."/>
            <person name="Lipman D.J."/>
        </authorList>
    </citation>
    <scope>NUCLEOTIDE SEQUENCE</scope>
    <source>
        <strain evidence="3">12-3032</strain>
    </source>
</reference>
<dbReference type="PANTHER" id="PTHR13947:SF37">
    <property type="entry name" value="LD18367P"/>
    <property type="match status" value="1"/>
</dbReference>
<dbReference type="Gene3D" id="3.40.630.30">
    <property type="match status" value="1"/>
</dbReference>
<dbReference type="SUPFAM" id="SSF55729">
    <property type="entry name" value="Acyl-CoA N-acyltransferases (Nat)"/>
    <property type="match status" value="1"/>
</dbReference>
<evidence type="ECO:0000313" key="3">
    <source>
        <dbReference type="EMBL" id="HAE3282416.1"/>
    </source>
</evidence>
<dbReference type="PROSITE" id="PS51186">
    <property type="entry name" value="GNAT"/>
    <property type="match status" value="1"/>
</dbReference>
<reference evidence="3" key="2">
    <citation type="submission" date="2018-07" db="EMBL/GenBank/DDBJ databases">
        <authorList>
            <consortium name="NCBI Pathogen Detection Project"/>
        </authorList>
    </citation>
    <scope>NUCLEOTIDE SEQUENCE</scope>
    <source>
        <strain evidence="3">12-3032</strain>
    </source>
</reference>
<evidence type="ECO:0000256" key="1">
    <source>
        <dbReference type="ARBA" id="ARBA00022679"/>
    </source>
</evidence>
<gene>
    <name evidence="3" type="ORF">G3449_002264</name>
</gene>
<dbReference type="InterPro" id="IPR000182">
    <property type="entry name" value="GNAT_dom"/>
</dbReference>
<comment type="caution">
    <text evidence="3">The sequence shown here is derived from an EMBL/GenBank/DDBJ whole genome shotgun (WGS) entry which is preliminary data.</text>
</comment>
<protein>
    <submittedName>
        <fullName evidence="3">GNAT family N-acetyltransferase</fullName>
    </submittedName>
</protein>
<dbReference type="GO" id="GO:0008080">
    <property type="term" value="F:N-acetyltransferase activity"/>
    <property type="evidence" value="ECO:0007669"/>
    <property type="project" value="InterPro"/>
</dbReference>
<sequence length="157" mass="17756">MNKLVIVEWQDEFRQDFISLSLEWLEKYVSVEPVDLEILNDPEGYILSGGGAIFFARYDDKIVGTVSMIPRGQGVYELAKLAVTEKHKGLGIGHHLMERCTEFARENGAVKIILFTTGVLAAAVNLYRQHGYIEVEMKDNKYLEADIRMELSLPSSC</sequence>
<dbReference type="InterPro" id="IPR016181">
    <property type="entry name" value="Acyl_CoA_acyltransferase"/>
</dbReference>
<feature type="domain" description="N-acetyltransferase" evidence="2">
    <location>
        <begin position="4"/>
        <end position="154"/>
    </location>
</feature>
<dbReference type="AlphaFoldDB" id="A0A729KZG2"/>
<dbReference type="CDD" id="cd04301">
    <property type="entry name" value="NAT_SF"/>
    <property type="match status" value="1"/>
</dbReference>
<accession>A0A729KZG2</accession>
<dbReference type="Pfam" id="PF00583">
    <property type="entry name" value="Acetyltransf_1"/>
    <property type="match status" value="1"/>
</dbReference>
<name>A0A729KZG2_SALET</name>
<evidence type="ECO:0000259" key="2">
    <source>
        <dbReference type="PROSITE" id="PS51186"/>
    </source>
</evidence>
<organism evidence="3">
    <name type="scientific">Salmonella enterica subsp. enterica serovar Kouka</name>
    <dbReference type="NCBI Taxonomy" id="2564646"/>
    <lineage>
        <taxon>Bacteria</taxon>
        <taxon>Pseudomonadati</taxon>
        <taxon>Pseudomonadota</taxon>
        <taxon>Gammaproteobacteria</taxon>
        <taxon>Enterobacterales</taxon>
        <taxon>Enterobacteriaceae</taxon>
        <taxon>Salmonella</taxon>
    </lineage>
</organism>
<dbReference type="EMBL" id="DAAROV010000019">
    <property type="protein sequence ID" value="HAE3282416.1"/>
    <property type="molecule type" value="Genomic_DNA"/>
</dbReference>
<keyword evidence="1 3" id="KW-0808">Transferase</keyword>
<dbReference type="InterPro" id="IPR050769">
    <property type="entry name" value="NAT_camello-type"/>
</dbReference>
<proteinExistence type="predicted"/>